<dbReference type="Pfam" id="PF05724">
    <property type="entry name" value="TPMT"/>
    <property type="match status" value="1"/>
</dbReference>
<dbReference type="PROSITE" id="PS51585">
    <property type="entry name" value="SAM_MT_TPMT"/>
    <property type="match status" value="1"/>
</dbReference>
<evidence type="ECO:0000256" key="3">
    <source>
        <dbReference type="ARBA" id="ARBA00022679"/>
    </source>
</evidence>
<accession>A0A8H2LEL2</accession>
<dbReference type="RefSeq" id="WP_148368565.1">
    <property type="nucleotide sequence ID" value="NZ_VSKM01000003.1"/>
</dbReference>
<keyword evidence="2 5" id="KW-0489">Methyltransferase</keyword>
<proteinExistence type="predicted"/>
<name>A0A8H2LEL2_9FLAO</name>
<dbReference type="GO" id="GO:0032259">
    <property type="term" value="P:methylation"/>
    <property type="evidence" value="ECO:0007669"/>
    <property type="project" value="UniProtKB-KW"/>
</dbReference>
<dbReference type="InterPro" id="IPR008854">
    <property type="entry name" value="TPMT"/>
</dbReference>
<keyword evidence="4" id="KW-0949">S-adenosyl-L-methionine</keyword>
<evidence type="ECO:0000313" key="6">
    <source>
        <dbReference type="Proteomes" id="UP000323324"/>
    </source>
</evidence>
<dbReference type="Proteomes" id="UP000323324">
    <property type="component" value="Unassembled WGS sequence"/>
</dbReference>
<evidence type="ECO:0000313" key="5">
    <source>
        <dbReference type="EMBL" id="TYB77276.1"/>
    </source>
</evidence>
<protein>
    <submittedName>
        <fullName evidence="5">SAM-dependent methyltransferase</fullName>
    </submittedName>
</protein>
<evidence type="ECO:0000256" key="4">
    <source>
        <dbReference type="ARBA" id="ARBA00022691"/>
    </source>
</evidence>
<dbReference type="CDD" id="cd02440">
    <property type="entry name" value="AdoMet_MTases"/>
    <property type="match status" value="1"/>
</dbReference>
<dbReference type="PANTHER" id="PTHR32183:SF6">
    <property type="entry name" value="CYSTEINE SULFINATE DESULFINASE_CYSTEINE DESULFURASE AND RELATED ENZYMES"/>
    <property type="match status" value="1"/>
</dbReference>
<keyword evidence="6" id="KW-1185">Reference proteome</keyword>
<sequence length="196" mass="22656">MEWSKSYWNDRYKAEEIGWDLGQVSPPLKAYFDGLPESDKAITILIPGGGNAYEAEYLHHLGFKNVFVVDVSERALLNFKTRVPSFPEEHLLHQNFFEVELTFDLIIEQTFFCALDPKLRPDYARKMHELLTVNGMVTGLLFNFPLASTQPPFGGETLEYLTYFEPYFKVTVMEPCYNSIESRAGKELFFSLTKQK</sequence>
<dbReference type="SUPFAM" id="SSF53335">
    <property type="entry name" value="S-adenosyl-L-methionine-dependent methyltransferases"/>
    <property type="match status" value="1"/>
</dbReference>
<organism evidence="5 6">
    <name type="scientific">Bizionia saleffrena</name>
    <dbReference type="NCBI Taxonomy" id="291189"/>
    <lineage>
        <taxon>Bacteria</taxon>
        <taxon>Pseudomonadati</taxon>
        <taxon>Bacteroidota</taxon>
        <taxon>Flavobacteriia</taxon>
        <taxon>Flavobacteriales</taxon>
        <taxon>Flavobacteriaceae</taxon>
        <taxon>Bizionia</taxon>
    </lineage>
</organism>
<reference evidence="5 6" key="1">
    <citation type="submission" date="2019-08" db="EMBL/GenBank/DDBJ databases">
        <title>Genomes of Antarctic Bizionia species.</title>
        <authorList>
            <person name="Bowman J.P."/>
        </authorList>
    </citation>
    <scope>NUCLEOTIDE SEQUENCE [LARGE SCALE GENOMIC DNA]</scope>
    <source>
        <strain evidence="5 6">HFD</strain>
    </source>
</reference>
<evidence type="ECO:0000256" key="2">
    <source>
        <dbReference type="ARBA" id="ARBA00022603"/>
    </source>
</evidence>
<keyword evidence="3 5" id="KW-0808">Transferase</keyword>
<evidence type="ECO:0000256" key="1">
    <source>
        <dbReference type="ARBA" id="ARBA00022553"/>
    </source>
</evidence>
<dbReference type="InterPro" id="IPR029063">
    <property type="entry name" value="SAM-dependent_MTases_sf"/>
</dbReference>
<keyword evidence="1" id="KW-0597">Phosphoprotein</keyword>
<dbReference type="PANTHER" id="PTHR32183">
    <property type="match status" value="1"/>
</dbReference>
<dbReference type="AlphaFoldDB" id="A0A8H2LEL2"/>
<dbReference type="EMBL" id="VSKM01000003">
    <property type="protein sequence ID" value="TYB77276.1"/>
    <property type="molecule type" value="Genomic_DNA"/>
</dbReference>
<comment type="caution">
    <text evidence="5">The sequence shown here is derived from an EMBL/GenBank/DDBJ whole genome shotgun (WGS) entry which is preliminary data.</text>
</comment>
<dbReference type="Gene3D" id="3.40.50.150">
    <property type="entry name" value="Vaccinia Virus protein VP39"/>
    <property type="match status" value="1"/>
</dbReference>
<gene>
    <name evidence="5" type="ORF">ES676_03010</name>
</gene>
<dbReference type="GO" id="GO:0008757">
    <property type="term" value="F:S-adenosylmethionine-dependent methyltransferase activity"/>
    <property type="evidence" value="ECO:0007669"/>
    <property type="project" value="InterPro"/>
</dbReference>